<dbReference type="Proteomes" id="UP001164819">
    <property type="component" value="Chromosome"/>
</dbReference>
<name>A0A9E9LFQ7_9BURK</name>
<dbReference type="EMBL" id="CP098251">
    <property type="protein sequence ID" value="WAV92217.1"/>
    <property type="molecule type" value="Genomic_DNA"/>
</dbReference>
<evidence type="ECO:0000313" key="1">
    <source>
        <dbReference type="EMBL" id="WAV92217.1"/>
    </source>
</evidence>
<dbReference type="AlphaFoldDB" id="A0A9E9LFQ7"/>
<organism evidence="1">
    <name type="scientific">Oxalobacter aliiformigenes</name>
    <dbReference type="NCBI Taxonomy" id="2946593"/>
    <lineage>
        <taxon>Bacteria</taxon>
        <taxon>Pseudomonadati</taxon>
        <taxon>Pseudomonadota</taxon>
        <taxon>Betaproteobacteria</taxon>
        <taxon>Burkholderiales</taxon>
        <taxon>Oxalobacteraceae</taxon>
        <taxon>Oxalobacter</taxon>
    </lineage>
</organism>
<sequence length="22" mass="2703">MLGISERTLYRHLSELQEKENR</sequence>
<gene>
    <name evidence="1" type="ORF">NB646_07675</name>
</gene>
<proteinExistence type="predicted"/>
<accession>A0A9E9LFQ7</accession>
<protein>
    <submittedName>
        <fullName evidence="1">Uncharacterized protein</fullName>
    </submittedName>
</protein>
<reference evidence="1" key="1">
    <citation type="journal article" date="2022" name="Front. Microbiol.">
        <title>New perspectives on an old grouping: The genomic and phenotypic variability of Oxalobacter formigenes and the implications for calcium oxalate stone prevention.</title>
        <authorList>
            <person name="Chmiel J.A."/>
            <person name="Carr C."/>
            <person name="Stuivenberg G.A."/>
            <person name="Venema R."/>
            <person name="Chanyi R.M."/>
            <person name="Al K.F."/>
            <person name="Giguere D."/>
            <person name="Say H."/>
            <person name="Akouris P.P."/>
            <person name="Dominguez Romero S.A."/>
            <person name="Kwong A."/>
            <person name="Tai V."/>
            <person name="Koval S.F."/>
            <person name="Razvi H."/>
            <person name="Bjazevic J."/>
            <person name="Burton J.P."/>
        </authorList>
    </citation>
    <scope>NUCLEOTIDE SEQUENCE</scope>
    <source>
        <strain evidence="1">OxK</strain>
    </source>
</reference>